<evidence type="ECO:0008006" key="3">
    <source>
        <dbReference type="Google" id="ProtNLM"/>
    </source>
</evidence>
<dbReference type="Gramene" id="AET5Gv20525700.4">
    <property type="protein sequence ID" value="AET5Gv20525700.4"/>
    <property type="gene ID" value="AET5Gv20525700"/>
</dbReference>
<sequence>MAQSDKGMPQVGMLFKSSEEAWLLWRAYGGRAGFDVRKGYNNVSKFDGKVTSCRFVCANEGDRGREFTIMSGLSVKVIVEAESTPTTTPAASGASITRLSGRGRDGRVRILAACGQQSARGEKRGCLAWIGLDKT</sequence>
<proteinExistence type="predicted"/>
<reference evidence="1" key="4">
    <citation type="submission" date="2019-03" db="UniProtKB">
        <authorList>
            <consortium name="EnsemblPlants"/>
        </authorList>
    </citation>
    <scope>IDENTIFICATION</scope>
</reference>
<reference evidence="2" key="1">
    <citation type="journal article" date="2014" name="Science">
        <title>Ancient hybridizations among the ancestral genomes of bread wheat.</title>
        <authorList>
            <consortium name="International Wheat Genome Sequencing Consortium,"/>
            <person name="Marcussen T."/>
            <person name="Sandve S.R."/>
            <person name="Heier L."/>
            <person name="Spannagl M."/>
            <person name="Pfeifer M."/>
            <person name="Jakobsen K.S."/>
            <person name="Wulff B.B."/>
            <person name="Steuernagel B."/>
            <person name="Mayer K.F."/>
            <person name="Olsen O.A."/>
        </authorList>
    </citation>
    <scope>NUCLEOTIDE SEQUENCE [LARGE SCALE GENOMIC DNA]</scope>
    <source>
        <strain evidence="2">cv. AL8/78</strain>
    </source>
</reference>
<dbReference type="AlphaFoldDB" id="A0A453KVE9"/>
<protein>
    <recommendedName>
        <fullName evidence="3">FAR1 domain-containing protein</fullName>
    </recommendedName>
</protein>
<keyword evidence="2" id="KW-1185">Reference proteome</keyword>
<reference evidence="2" key="2">
    <citation type="journal article" date="2017" name="Nat. Plants">
        <title>The Aegilops tauschii genome reveals multiple impacts of transposons.</title>
        <authorList>
            <person name="Zhao G."/>
            <person name="Zou C."/>
            <person name="Li K."/>
            <person name="Wang K."/>
            <person name="Li T."/>
            <person name="Gao L."/>
            <person name="Zhang X."/>
            <person name="Wang H."/>
            <person name="Yang Z."/>
            <person name="Liu X."/>
            <person name="Jiang W."/>
            <person name="Mao L."/>
            <person name="Kong X."/>
            <person name="Jiao Y."/>
            <person name="Jia J."/>
        </authorList>
    </citation>
    <scope>NUCLEOTIDE SEQUENCE [LARGE SCALE GENOMIC DNA]</scope>
    <source>
        <strain evidence="2">cv. AL8/78</strain>
    </source>
</reference>
<evidence type="ECO:0000313" key="1">
    <source>
        <dbReference type="EnsemblPlants" id="AET5Gv20525700.13"/>
    </source>
</evidence>
<reference evidence="1" key="5">
    <citation type="journal article" date="2021" name="G3 (Bethesda)">
        <title>Aegilops tauschii genome assembly Aet v5.0 features greater sequence contiguity and improved annotation.</title>
        <authorList>
            <person name="Wang L."/>
            <person name="Zhu T."/>
            <person name="Rodriguez J.C."/>
            <person name="Deal K.R."/>
            <person name="Dubcovsky J."/>
            <person name="McGuire P.E."/>
            <person name="Lux T."/>
            <person name="Spannagl M."/>
            <person name="Mayer K.F.X."/>
            <person name="Baldrich P."/>
            <person name="Meyers B.C."/>
            <person name="Huo N."/>
            <person name="Gu Y.Q."/>
            <person name="Zhou H."/>
            <person name="Devos K.M."/>
            <person name="Bennetzen J.L."/>
            <person name="Unver T."/>
            <person name="Budak H."/>
            <person name="Gulick P.J."/>
            <person name="Galiba G."/>
            <person name="Kalapos B."/>
            <person name="Nelson D.R."/>
            <person name="Li P."/>
            <person name="You F.M."/>
            <person name="Luo M.C."/>
            <person name="Dvorak J."/>
        </authorList>
    </citation>
    <scope>NUCLEOTIDE SEQUENCE [LARGE SCALE GENOMIC DNA]</scope>
    <source>
        <strain evidence="1">cv. AL8/78</strain>
    </source>
</reference>
<dbReference type="Proteomes" id="UP000015105">
    <property type="component" value="Chromosome 5D"/>
</dbReference>
<name>A0A453KVE9_AEGTS</name>
<evidence type="ECO:0000313" key="2">
    <source>
        <dbReference type="Proteomes" id="UP000015105"/>
    </source>
</evidence>
<dbReference type="PANTHER" id="PTHR46328:SF34">
    <property type="entry name" value="PROTEIN FAR1-RELATED SEQUENCE 5-LIKE"/>
    <property type="match status" value="1"/>
</dbReference>
<dbReference type="Gramene" id="AET5Gv20525700.13">
    <property type="protein sequence ID" value="AET5Gv20525700.13"/>
    <property type="gene ID" value="AET5Gv20525700"/>
</dbReference>
<dbReference type="PANTHER" id="PTHR46328">
    <property type="entry name" value="FAR-RED IMPAIRED RESPONSIVE (FAR1) FAMILY PROTEIN-RELATED"/>
    <property type="match status" value="1"/>
</dbReference>
<accession>A0A453KVE9</accession>
<organism evidence="1 2">
    <name type="scientific">Aegilops tauschii subsp. strangulata</name>
    <name type="common">Goatgrass</name>
    <dbReference type="NCBI Taxonomy" id="200361"/>
    <lineage>
        <taxon>Eukaryota</taxon>
        <taxon>Viridiplantae</taxon>
        <taxon>Streptophyta</taxon>
        <taxon>Embryophyta</taxon>
        <taxon>Tracheophyta</taxon>
        <taxon>Spermatophyta</taxon>
        <taxon>Magnoliopsida</taxon>
        <taxon>Liliopsida</taxon>
        <taxon>Poales</taxon>
        <taxon>Poaceae</taxon>
        <taxon>BOP clade</taxon>
        <taxon>Pooideae</taxon>
        <taxon>Triticodae</taxon>
        <taxon>Triticeae</taxon>
        <taxon>Triticinae</taxon>
        <taxon>Aegilops</taxon>
    </lineage>
</organism>
<dbReference type="EnsemblPlants" id="AET5Gv20525700.13">
    <property type="protein sequence ID" value="AET5Gv20525700.13"/>
    <property type="gene ID" value="AET5Gv20525700"/>
</dbReference>
<dbReference type="EnsemblPlants" id="AET5Gv20525700.4">
    <property type="protein sequence ID" value="AET5Gv20525700.4"/>
    <property type="gene ID" value="AET5Gv20525700"/>
</dbReference>
<reference evidence="1" key="3">
    <citation type="journal article" date="2017" name="Nature">
        <title>Genome sequence of the progenitor of the wheat D genome Aegilops tauschii.</title>
        <authorList>
            <person name="Luo M.C."/>
            <person name="Gu Y.Q."/>
            <person name="Puiu D."/>
            <person name="Wang H."/>
            <person name="Twardziok S.O."/>
            <person name="Deal K.R."/>
            <person name="Huo N."/>
            <person name="Zhu T."/>
            <person name="Wang L."/>
            <person name="Wang Y."/>
            <person name="McGuire P.E."/>
            <person name="Liu S."/>
            <person name="Long H."/>
            <person name="Ramasamy R.K."/>
            <person name="Rodriguez J.C."/>
            <person name="Van S.L."/>
            <person name="Yuan L."/>
            <person name="Wang Z."/>
            <person name="Xia Z."/>
            <person name="Xiao L."/>
            <person name="Anderson O.D."/>
            <person name="Ouyang S."/>
            <person name="Liang Y."/>
            <person name="Zimin A.V."/>
            <person name="Pertea G."/>
            <person name="Qi P."/>
            <person name="Bennetzen J.L."/>
            <person name="Dai X."/>
            <person name="Dawson M.W."/>
            <person name="Muller H.G."/>
            <person name="Kugler K."/>
            <person name="Rivarola-Duarte L."/>
            <person name="Spannagl M."/>
            <person name="Mayer K.F.X."/>
            <person name="Lu F.H."/>
            <person name="Bevan M.W."/>
            <person name="Leroy P."/>
            <person name="Li P."/>
            <person name="You F.M."/>
            <person name="Sun Q."/>
            <person name="Liu Z."/>
            <person name="Lyons E."/>
            <person name="Wicker T."/>
            <person name="Salzberg S.L."/>
            <person name="Devos K.M."/>
            <person name="Dvorak J."/>
        </authorList>
    </citation>
    <scope>NUCLEOTIDE SEQUENCE [LARGE SCALE GENOMIC DNA]</scope>
    <source>
        <strain evidence="1">cv. AL8/78</strain>
    </source>
</reference>